<comment type="subcellular location">
    <subcellularLocation>
        <location evidence="1">Nucleus</location>
        <location evidence="1">Nucleolus</location>
    </subcellularLocation>
</comment>
<feature type="region of interest" description="Disordered" evidence="5">
    <location>
        <begin position="239"/>
        <end position="272"/>
    </location>
</feature>
<evidence type="ECO:0000256" key="3">
    <source>
        <dbReference type="ARBA" id="ARBA00023242"/>
    </source>
</evidence>
<dbReference type="GO" id="GO:0003723">
    <property type="term" value="F:RNA binding"/>
    <property type="evidence" value="ECO:0007669"/>
    <property type="project" value="UniProtKB-UniRule"/>
</dbReference>
<feature type="compositionally biased region" description="Basic and acidic residues" evidence="5">
    <location>
        <begin position="27"/>
        <end position="48"/>
    </location>
</feature>
<reference evidence="8" key="1">
    <citation type="submission" date="2013-03" db="EMBL/GenBank/DDBJ databases">
        <title>The Genome Sequence of Anopheles minimus MINIMUS1.</title>
        <authorList>
            <consortium name="The Broad Institute Genomics Platform"/>
            <person name="Neafsey D.E."/>
            <person name="Walton C."/>
            <person name="Walker B."/>
            <person name="Young S.K."/>
            <person name="Zeng Q."/>
            <person name="Gargeya S."/>
            <person name="Fitzgerald M."/>
            <person name="Haas B."/>
            <person name="Abouelleil A."/>
            <person name="Allen A.W."/>
            <person name="Alvarado L."/>
            <person name="Arachchi H.M."/>
            <person name="Berlin A.M."/>
            <person name="Chapman S.B."/>
            <person name="Gainer-Dewar J."/>
            <person name="Goldberg J."/>
            <person name="Griggs A."/>
            <person name="Gujja S."/>
            <person name="Hansen M."/>
            <person name="Howarth C."/>
            <person name="Imamovic A."/>
            <person name="Ireland A."/>
            <person name="Larimer J."/>
            <person name="McCowan C."/>
            <person name="Murphy C."/>
            <person name="Pearson M."/>
            <person name="Poon T.W."/>
            <person name="Priest M."/>
            <person name="Roberts A."/>
            <person name="Saif S."/>
            <person name="Shea T."/>
            <person name="Sisk P."/>
            <person name="Sykes S."/>
            <person name="Wortman J."/>
            <person name="Nusbaum C."/>
            <person name="Birren B."/>
        </authorList>
    </citation>
    <scope>NUCLEOTIDE SEQUENCE [LARGE SCALE GENOMIC DNA]</scope>
    <source>
        <strain evidence="8">MINIMUS1</strain>
    </source>
</reference>
<dbReference type="PANTHER" id="PTHR46754">
    <property type="entry name" value="MKI67 FHA DOMAIN-INTERACTING NUCLEOLAR PHOSPHOPROTEIN"/>
    <property type="match status" value="1"/>
</dbReference>
<dbReference type="AlphaFoldDB" id="A0A182WHS9"/>
<dbReference type="PROSITE" id="PS50102">
    <property type="entry name" value="RRM"/>
    <property type="match status" value="1"/>
</dbReference>
<protein>
    <recommendedName>
        <fullName evidence="6">RRM domain-containing protein</fullName>
    </recommendedName>
</protein>
<proteinExistence type="predicted"/>
<feature type="region of interest" description="Disordered" evidence="5">
    <location>
        <begin position="288"/>
        <end position="401"/>
    </location>
</feature>
<dbReference type="Gene3D" id="3.30.70.330">
    <property type="match status" value="1"/>
</dbReference>
<keyword evidence="2 4" id="KW-0694">RNA-binding</keyword>
<organism evidence="7 8">
    <name type="scientific">Anopheles minimus</name>
    <dbReference type="NCBI Taxonomy" id="112268"/>
    <lineage>
        <taxon>Eukaryota</taxon>
        <taxon>Metazoa</taxon>
        <taxon>Ecdysozoa</taxon>
        <taxon>Arthropoda</taxon>
        <taxon>Hexapoda</taxon>
        <taxon>Insecta</taxon>
        <taxon>Pterygota</taxon>
        <taxon>Neoptera</taxon>
        <taxon>Endopterygota</taxon>
        <taxon>Diptera</taxon>
        <taxon>Nematocera</taxon>
        <taxon>Culicoidea</taxon>
        <taxon>Culicidae</taxon>
        <taxon>Anophelinae</taxon>
        <taxon>Anopheles</taxon>
    </lineage>
</organism>
<dbReference type="InterPro" id="IPR000504">
    <property type="entry name" value="RRM_dom"/>
</dbReference>
<feature type="compositionally biased region" description="Acidic residues" evidence="5">
    <location>
        <begin position="255"/>
        <end position="269"/>
    </location>
</feature>
<evidence type="ECO:0000256" key="2">
    <source>
        <dbReference type="ARBA" id="ARBA00022884"/>
    </source>
</evidence>
<dbReference type="Proteomes" id="UP000075920">
    <property type="component" value="Unassembled WGS sequence"/>
</dbReference>
<dbReference type="VEuPathDB" id="VectorBase:AMIN009933"/>
<keyword evidence="3" id="KW-0539">Nucleus</keyword>
<evidence type="ECO:0000313" key="8">
    <source>
        <dbReference type="Proteomes" id="UP000075920"/>
    </source>
</evidence>
<feature type="compositionally biased region" description="Basic and acidic residues" evidence="5">
    <location>
        <begin position="239"/>
        <end position="248"/>
    </location>
</feature>
<reference evidence="7" key="2">
    <citation type="submission" date="2020-05" db="UniProtKB">
        <authorList>
            <consortium name="EnsemblMetazoa"/>
        </authorList>
    </citation>
    <scope>IDENTIFICATION</scope>
    <source>
        <strain evidence="7">MINIMUS1</strain>
    </source>
</reference>
<dbReference type="CDD" id="cd12307">
    <property type="entry name" value="RRM_NIFK_like"/>
    <property type="match status" value="1"/>
</dbReference>
<name>A0A182WHS9_9DIPT</name>
<evidence type="ECO:0000256" key="5">
    <source>
        <dbReference type="SAM" id="MobiDB-lite"/>
    </source>
</evidence>
<evidence type="ECO:0000256" key="1">
    <source>
        <dbReference type="ARBA" id="ARBA00004604"/>
    </source>
</evidence>
<dbReference type="InterPro" id="IPR012677">
    <property type="entry name" value="Nucleotide-bd_a/b_plait_sf"/>
</dbReference>
<feature type="compositionally biased region" description="Basic and acidic residues" evidence="5">
    <location>
        <begin position="1"/>
        <end position="13"/>
    </location>
</feature>
<keyword evidence="8" id="KW-1185">Reference proteome</keyword>
<feature type="region of interest" description="Disordered" evidence="5">
    <location>
        <begin position="1"/>
        <end position="48"/>
    </location>
</feature>
<feature type="compositionally biased region" description="Basic residues" evidence="5">
    <location>
        <begin position="384"/>
        <end position="401"/>
    </location>
</feature>
<dbReference type="SMART" id="SM00360">
    <property type="entry name" value="RRM"/>
    <property type="match status" value="1"/>
</dbReference>
<dbReference type="InterPro" id="IPR035979">
    <property type="entry name" value="RBD_domain_sf"/>
</dbReference>
<dbReference type="STRING" id="112268.A0A182WHS9"/>
<accession>A0A182WHS9</accession>
<dbReference type="GO" id="GO:0005730">
    <property type="term" value="C:nucleolus"/>
    <property type="evidence" value="ECO:0007669"/>
    <property type="project" value="UniProtKB-SubCell"/>
</dbReference>
<evidence type="ECO:0000256" key="4">
    <source>
        <dbReference type="PROSITE-ProRule" id="PRU00176"/>
    </source>
</evidence>
<dbReference type="Pfam" id="PF00076">
    <property type="entry name" value="RRM_1"/>
    <property type="match status" value="1"/>
</dbReference>
<sequence>MAKLSEIKRKDGAKPAVVATGSPVVENQKEKTRERSKNVKKEKDAGDKQRVWKRRLLPKIKGSGLIFIKHLPKGFDEDGMRQFFKQFGDIVRVCVARSKTTQQSKGYGYVHFRFHEVAEIAASAVNNYMMFGRVLKAVALPKKMTKVPRNFGRAFNSKGEQTGAYRKWLQKRVREQNSYLGEQTLCDRVSKRLKLLKRAEKLLSETGIELPEMEINMLKLKAKRSDLQKQIKEKLDKKAELDKAKESAVEQVMDNNDDDDDDEDDEEDAFNLLEPSDWQNVKIIRTRGEAKDTKEEAVKKAQEKKEEFELAHKKTDNPIANKNKENKKVATVKKQPKTAKQLVTAASDEEPSKASPVKKQPKKANPSLSKKKGTEKTVVPSLKLKAKPAAKKTVKLGKKVK</sequence>
<dbReference type="SUPFAM" id="SSF54928">
    <property type="entry name" value="RNA-binding domain, RBD"/>
    <property type="match status" value="1"/>
</dbReference>
<feature type="compositionally biased region" description="Basic and acidic residues" evidence="5">
    <location>
        <begin position="288"/>
        <end position="328"/>
    </location>
</feature>
<feature type="domain" description="RRM" evidence="6">
    <location>
        <begin position="64"/>
        <end position="136"/>
    </location>
</feature>
<evidence type="ECO:0000313" key="7">
    <source>
        <dbReference type="EnsemblMetazoa" id="AMIN009933-PA"/>
    </source>
</evidence>
<dbReference type="EnsemblMetazoa" id="AMIN009933-RA">
    <property type="protein sequence ID" value="AMIN009933-PA"/>
    <property type="gene ID" value="AMIN009933"/>
</dbReference>
<evidence type="ECO:0000259" key="6">
    <source>
        <dbReference type="PROSITE" id="PS50102"/>
    </source>
</evidence>